<comment type="caution">
    <text evidence="4">The sequence shown here is derived from an EMBL/GenBank/DDBJ whole genome shotgun (WGS) entry which is preliminary data.</text>
</comment>
<evidence type="ECO:0000256" key="1">
    <source>
        <dbReference type="ARBA" id="ARBA00023122"/>
    </source>
</evidence>
<feature type="domain" description="CBS" evidence="3">
    <location>
        <begin position="7"/>
        <end position="64"/>
    </location>
</feature>
<dbReference type="SUPFAM" id="SSF54631">
    <property type="entry name" value="CBS-domain pair"/>
    <property type="match status" value="1"/>
</dbReference>
<gene>
    <name evidence="4" type="ORF">WNY77_04755</name>
</gene>
<evidence type="ECO:0000313" key="5">
    <source>
        <dbReference type="Proteomes" id="UP001461163"/>
    </source>
</evidence>
<proteinExistence type="predicted"/>
<dbReference type="PANTHER" id="PTHR43080:SF2">
    <property type="entry name" value="CBS DOMAIN-CONTAINING PROTEIN"/>
    <property type="match status" value="1"/>
</dbReference>
<organism evidence="4 5">
    <name type="scientific">Paraglaciecola mesophila</name>
    <dbReference type="NCBI Taxonomy" id="197222"/>
    <lineage>
        <taxon>Bacteria</taxon>
        <taxon>Pseudomonadati</taxon>
        <taxon>Pseudomonadota</taxon>
        <taxon>Gammaproteobacteria</taxon>
        <taxon>Alteromonadales</taxon>
        <taxon>Alteromonadaceae</taxon>
        <taxon>Paraglaciecola</taxon>
    </lineage>
</organism>
<dbReference type="Pfam" id="PF00571">
    <property type="entry name" value="CBS"/>
    <property type="match status" value="2"/>
</dbReference>
<dbReference type="CDD" id="cd04584">
    <property type="entry name" value="CBS_pair_AcuB_like"/>
    <property type="match status" value="1"/>
</dbReference>
<dbReference type="Gene3D" id="3.10.580.10">
    <property type="entry name" value="CBS-domain"/>
    <property type="match status" value="1"/>
</dbReference>
<evidence type="ECO:0000256" key="2">
    <source>
        <dbReference type="PROSITE-ProRule" id="PRU00703"/>
    </source>
</evidence>
<keyword evidence="5" id="KW-1185">Reference proteome</keyword>
<dbReference type="InterPro" id="IPR051257">
    <property type="entry name" value="Diverse_CBS-Domain"/>
</dbReference>
<dbReference type="InterPro" id="IPR000644">
    <property type="entry name" value="CBS_dom"/>
</dbReference>
<evidence type="ECO:0000259" key="3">
    <source>
        <dbReference type="PROSITE" id="PS51371"/>
    </source>
</evidence>
<dbReference type="SMART" id="SM00116">
    <property type="entry name" value="CBS"/>
    <property type="match status" value="2"/>
</dbReference>
<dbReference type="InterPro" id="IPR046342">
    <property type="entry name" value="CBS_dom_sf"/>
</dbReference>
<protein>
    <submittedName>
        <fullName evidence="4">CBS domain-containing protein</fullName>
    </submittedName>
</protein>
<dbReference type="Proteomes" id="UP001461163">
    <property type="component" value="Unassembled WGS sequence"/>
</dbReference>
<dbReference type="PANTHER" id="PTHR43080">
    <property type="entry name" value="CBS DOMAIN-CONTAINING PROTEIN CBSX3, MITOCHONDRIAL"/>
    <property type="match status" value="1"/>
</dbReference>
<accession>A0ABU9SSZ9</accession>
<keyword evidence="1 2" id="KW-0129">CBS domain</keyword>
<dbReference type="RefSeq" id="WP_006990552.1">
    <property type="nucleotide sequence ID" value="NZ_JBBMQS010000002.1"/>
</dbReference>
<feature type="domain" description="CBS" evidence="3">
    <location>
        <begin position="81"/>
        <end position="139"/>
    </location>
</feature>
<reference evidence="4 5" key="1">
    <citation type="submission" date="2024-03" db="EMBL/GenBank/DDBJ databases">
        <title>Community enrichment and isolation of bacterial strains for fucoidan degradation.</title>
        <authorList>
            <person name="Sichert A."/>
        </authorList>
    </citation>
    <scope>NUCLEOTIDE SEQUENCE [LARGE SCALE GENOMIC DNA]</scope>
    <source>
        <strain evidence="4 5">AS12</strain>
    </source>
</reference>
<name>A0ABU9SSZ9_9ALTE</name>
<evidence type="ECO:0000313" key="4">
    <source>
        <dbReference type="EMBL" id="MEM5496700.1"/>
    </source>
</evidence>
<sequence>MQVDKLMSAEVVSINMDDTLAHVRVLFEHHRFHHLLVVNQGELVGIISDRDLLKAISPAVGTASETSKDLAYLKKPAHQIMTRNPVCLSPKSGLLDAIKAFNRYSISCLPIVNVNNKPIGILSWRDIFKFIEHNQLEKSHRKQ</sequence>
<dbReference type="EMBL" id="JBBMQS010000002">
    <property type="protein sequence ID" value="MEM5496700.1"/>
    <property type="molecule type" value="Genomic_DNA"/>
</dbReference>
<dbReference type="PROSITE" id="PS51371">
    <property type="entry name" value="CBS"/>
    <property type="match status" value="2"/>
</dbReference>